<keyword evidence="2" id="KW-1185">Reference proteome</keyword>
<gene>
    <name evidence="1" type="ORF">AVEN_114955_1</name>
</gene>
<protein>
    <submittedName>
        <fullName evidence="1">Uncharacterized protein</fullName>
    </submittedName>
</protein>
<dbReference type="AlphaFoldDB" id="A0A4Y2D874"/>
<proteinExistence type="predicted"/>
<organism evidence="1 2">
    <name type="scientific">Araneus ventricosus</name>
    <name type="common">Orbweaver spider</name>
    <name type="synonym">Epeira ventricosa</name>
    <dbReference type="NCBI Taxonomy" id="182803"/>
    <lineage>
        <taxon>Eukaryota</taxon>
        <taxon>Metazoa</taxon>
        <taxon>Ecdysozoa</taxon>
        <taxon>Arthropoda</taxon>
        <taxon>Chelicerata</taxon>
        <taxon>Arachnida</taxon>
        <taxon>Araneae</taxon>
        <taxon>Araneomorphae</taxon>
        <taxon>Entelegynae</taxon>
        <taxon>Araneoidea</taxon>
        <taxon>Araneidae</taxon>
        <taxon>Araneus</taxon>
    </lineage>
</organism>
<evidence type="ECO:0000313" key="2">
    <source>
        <dbReference type="Proteomes" id="UP000499080"/>
    </source>
</evidence>
<comment type="caution">
    <text evidence="1">The sequence shown here is derived from an EMBL/GenBank/DDBJ whole genome shotgun (WGS) entry which is preliminary data.</text>
</comment>
<dbReference type="EMBL" id="BGPR01000320">
    <property type="protein sequence ID" value="GBM12871.1"/>
    <property type="molecule type" value="Genomic_DNA"/>
</dbReference>
<evidence type="ECO:0000313" key="1">
    <source>
        <dbReference type="EMBL" id="GBM12871.1"/>
    </source>
</evidence>
<reference evidence="1 2" key="1">
    <citation type="journal article" date="2019" name="Sci. Rep.">
        <title>Orb-weaving spider Araneus ventricosus genome elucidates the spidroin gene catalogue.</title>
        <authorList>
            <person name="Kono N."/>
            <person name="Nakamura H."/>
            <person name="Ohtoshi R."/>
            <person name="Moran D.A.P."/>
            <person name="Shinohara A."/>
            <person name="Yoshida Y."/>
            <person name="Fujiwara M."/>
            <person name="Mori M."/>
            <person name="Tomita M."/>
            <person name="Arakawa K."/>
        </authorList>
    </citation>
    <scope>NUCLEOTIDE SEQUENCE [LARGE SCALE GENOMIC DNA]</scope>
</reference>
<accession>A0A4Y2D874</accession>
<sequence>MLVSPRQKSLINTRFPTTQFCTDRKGSVIGCIRYKSIKYQHQLVPATAKPGINPTLVCSKVAVILLCKSTTNLTRQECKLETSYHKRVSHRASNLSQACRVKLIANTEYESNLGFEPETSRFPNLSS</sequence>
<dbReference type="Proteomes" id="UP000499080">
    <property type="component" value="Unassembled WGS sequence"/>
</dbReference>
<name>A0A4Y2D874_ARAVE</name>